<comment type="caution">
    <text evidence="3">The sequence shown here is derived from an EMBL/GenBank/DDBJ whole genome shotgun (WGS) entry which is preliminary data.</text>
</comment>
<evidence type="ECO:0000313" key="3">
    <source>
        <dbReference type="EMBL" id="GFC78399.1"/>
    </source>
</evidence>
<dbReference type="EMBL" id="BKCJ011065474">
    <property type="protein sequence ID" value="GFC78399.1"/>
    <property type="molecule type" value="Genomic_DNA"/>
</dbReference>
<reference evidence="3" key="1">
    <citation type="journal article" date="2019" name="Sci. Rep.">
        <title>Draft genome of Tanacetum cinerariifolium, the natural source of mosquito coil.</title>
        <authorList>
            <person name="Yamashiro T."/>
            <person name="Shiraishi A."/>
            <person name="Satake H."/>
            <person name="Nakayama K."/>
        </authorList>
    </citation>
    <scope>NUCLEOTIDE SEQUENCE</scope>
</reference>
<evidence type="ECO:0000313" key="2">
    <source>
        <dbReference type="EMBL" id="GFC78360.1"/>
    </source>
</evidence>
<name>A0A699QTA5_TANCI</name>
<dbReference type="EMBL" id="BKCJ011065280">
    <property type="protein sequence ID" value="GFC78360.1"/>
    <property type="molecule type" value="Genomic_DNA"/>
</dbReference>
<protein>
    <submittedName>
        <fullName evidence="3">Protein FAR1-related sequence 11</fullName>
    </submittedName>
</protein>
<evidence type="ECO:0000256" key="1">
    <source>
        <dbReference type="SAM" id="MobiDB-lite"/>
    </source>
</evidence>
<gene>
    <name evidence="2" type="ORF">Tci_850330</name>
    <name evidence="3" type="ORF">Tci_850369</name>
</gene>
<dbReference type="AlphaFoldDB" id="A0A699QTA5"/>
<organism evidence="3">
    <name type="scientific">Tanacetum cinerariifolium</name>
    <name type="common">Dalmatian daisy</name>
    <name type="synonym">Chrysanthemum cinerariifolium</name>
    <dbReference type="NCBI Taxonomy" id="118510"/>
    <lineage>
        <taxon>Eukaryota</taxon>
        <taxon>Viridiplantae</taxon>
        <taxon>Streptophyta</taxon>
        <taxon>Embryophyta</taxon>
        <taxon>Tracheophyta</taxon>
        <taxon>Spermatophyta</taxon>
        <taxon>Magnoliopsida</taxon>
        <taxon>eudicotyledons</taxon>
        <taxon>Gunneridae</taxon>
        <taxon>Pentapetalae</taxon>
        <taxon>asterids</taxon>
        <taxon>campanulids</taxon>
        <taxon>Asterales</taxon>
        <taxon>Asteraceae</taxon>
        <taxon>Asteroideae</taxon>
        <taxon>Anthemideae</taxon>
        <taxon>Anthemidinae</taxon>
        <taxon>Tanacetum</taxon>
    </lineage>
</organism>
<proteinExistence type="predicted"/>
<accession>A0A699QTA5</accession>
<feature type="region of interest" description="Disordered" evidence="1">
    <location>
        <begin position="1"/>
        <end position="23"/>
    </location>
</feature>
<feature type="non-terminal residue" evidence="3">
    <location>
        <position position="1"/>
    </location>
</feature>
<sequence length="134" mass="15223">NLQRSAKDNGISMDETSKNHEDILLDDMEDVENDILCPPKSIPKCRPRKRSEKVGKETATKGKNRCSLCKQRGHTRPKFPEKDNIPFMVDNATSASQKKKRCLSHNAGLNPVFNLKHQRIIFSLVFIISISCFP</sequence>